<dbReference type="PROSITE" id="PS51257">
    <property type="entry name" value="PROKAR_LIPOPROTEIN"/>
    <property type="match status" value="1"/>
</dbReference>
<organism evidence="2 3">
    <name type="scientific">Oceanispirochaeta crateris</name>
    <dbReference type="NCBI Taxonomy" id="2518645"/>
    <lineage>
        <taxon>Bacteria</taxon>
        <taxon>Pseudomonadati</taxon>
        <taxon>Spirochaetota</taxon>
        <taxon>Spirochaetia</taxon>
        <taxon>Spirochaetales</taxon>
        <taxon>Spirochaetaceae</taxon>
        <taxon>Oceanispirochaeta</taxon>
    </lineage>
</organism>
<dbReference type="KEGG" id="ock:EXM22_15565"/>
<dbReference type="NCBIfam" id="TIGR04456">
    <property type="entry name" value="LruC_dom"/>
    <property type="match status" value="1"/>
</dbReference>
<dbReference type="RefSeq" id="WP_149487401.1">
    <property type="nucleotide sequence ID" value="NZ_CP036150.1"/>
</dbReference>
<dbReference type="OrthoDB" id="320914at2"/>
<dbReference type="Proteomes" id="UP000324209">
    <property type="component" value="Chromosome"/>
</dbReference>
<dbReference type="Pfam" id="PF16130">
    <property type="entry name" value="DUF4842"/>
    <property type="match status" value="1"/>
</dbReference>
<evidence type="ECO:0000259" key="1">
    <source>
        <dbReference type="Pfam" id="PF16130"/>
    </source>
</evidence>
<evidence type="ECO:0000313" key="2">
    <source>
        <dbReference type="EMBL" id="QEN09326.1"/>
    </source>
</evidence>
<name>A0A5C1QRY9_9SPIO</name>
<dbReference type="AlphaFoldDB" id="A0A5C1QRY9"/>
<proteinExistence type="predicted"/>
<evidence type="ECO:0000313" key="3">
    <source>
        <dbReference type="Proteomes" id="UP000324209"/>
    </source>
</evidence>
<dbReference type="InterPro" id="IPR031025">
    <property type="entry name" value="LruC_dom"/>
</dbReference>
<feature type="domain" description="DUF4842" evidence="1">
    <location>
        <begin position="308"/>
        <end position="417"/>
    </location>
</feature>
<dbReference type="InterPro" id="IPR032295">
    <property type="entry name" value="DUF4842"/>
</dbReference>
<dbReference type="EMBL" id="CP036150">
    <property type="protein sequence ID" value="QEN09326.1"/>
    <property type="molecule type" value="Genomic_DNA"/>
</dbReference>
<keyword evidence="3" id="KW-1185">Reference proteome</keyword>
<sequence length="442" mass="46906">MRKPKVSIKTVYALGMIAALFITSTIMSGCTDSGLLADRSLSIGELPDQSEGSSVIPQDSVFDTGRSAQDFSFESYVTVGLDLSLSIIDEEGEYLPGDDNIVIVTVTTLQDNELFRGMAAPDGKVQGFFGVPTSIDSILLSIAGPGLDGRVLTIDNPAALSVIKRDLQVVSLLTGRTLSAALVDSDGDGVPDIYDAFPADPTVAFEIAFPGDGSNVFTVAYEDNFPNLGDGDYNDFVANYSVSARGLSNKLFLLSGTATALAKVAGYDHEFGLVFRIPGASGTLSTTLNGSPVIQNLAVADEIQIPLFASTSEATSDGYSTASFTIIFSTNPGVPLTDLPPAPFDPYLYIKNTDYDVHLIGESPLPGSQLSSDEDYRDADGFPRALLVPGDFAAPQEMTSILDAYPRFQAWVDAEGGIDPDGLITSDWYFYPDSTLTMDISS</sequence>
<accession>A0A5C1QRY9</accession>
<reference evidence="2 3" key="1">
    <citation type="submission" date="2019-02" db="EMBL/GenBank/DDBJ databases">
        <title>Complete Genome Sequence and Methylome Analysis of free living Spirochaetas.</title>
        <authorList>
            <person name="Fomenkov A."/>
            <person name="Dubinina G."/>
            <person name="Leshcheva N."/>
            <person name="Mikheeva N."/>
            <person name="Grabovich M."/>
            <person name="Vincze T."/>
            <person name="Roberts R.J."/>
        </authorList>
    </citation>
    <scope>NUCLEOTIDE SEQUENCE [LARGE SCALE GENOMIC DNA]</scope>
    <source>
        <strain evidence="2 3">K2</strain>
    </source>
</reference>
<protein>
    <submittedName>
        <fullName evidence="2">LruC domain-containing protein</fullName>
    </submittedName>
</protein>
<gene>
    <name evidence="2" type="ORF">EXM22_15565</name>
</gene>